<name>A0A0D0AMZ2_9AGAM</name>
<dbReference type="InParanoid" id="A0A0D0AMZ2"/>
<reference evidence="2 3" key="1">
    <citation type="submission" date="2014-04" db="EMBL/GenBank/DDBJ databases">
        <authorList>
            <consortium name="DOE Joint Genome Institute"/>
            <person name="Kuo A."/>
            <person name="Ruytinx J."/>
            <person name="Rineau F."/>
            <person name="Colpaert J."/>
            <person name="Kohler A."/>
            <person name="Nagy L.G."/>
            <person name="Floudas D."/>
            <person name="Copeland A."/>
            <person name="Barry K.W."/>
            <person name="Cichocki N."/>
            <person name="Veneault-Fourrey C."/>
            <person name="LaButti K."/>
            <person name="Lindquist E.A."/>
            <person name="Lipzen A."/>
            <person name="Lundell T."/>
            <person name="Morin E."/>
            <person name="Murat C."/>
            <person name="Sun H."/>
            <person name="Tunlid A."/>
            <person name="Henrissat B."/>
            <person name="Grigoriev I.V."/>
            <person name="Hibbett D.S."/>
            <person name="Martin F."/>
            <person name="Nordberg H.P."/>
            <person name="Cantor M.N."/>
            <person name="Hua S.X."/>
        </authorList>
    </citation>
    <scope>NUCLEOTIDE SEQUENCE [LARGE SCALE GENOMIC DNA]</scope>
    <source>
        <strain evidence="2 3">UH-Slu-Lm8-n1</strain>
    </source>
</reference>
<proteinExistence type="predicted"/>
<feature type="compositionally biased region" description="Polar residues" evidence="1">
    <location>
        <begin position="44"/>
        <end position="54"/>
    </location>
</feature>
<sequence length="107" mass="11844">METKRTSKPILSFNQLKSHECSSHTGSLHASKFLSGLRSEHSSPPRSALAGSSCNQLRDVPEKQLRFSWSRRFCSSQRRVSTKALKTLRGSGDLVPVVLSSLSCVRL</sequence>
<dbReference type="EMBL" id="KN835608">
    <property type="protein sequence ID" value="KIK35587.1"/>
    <property type="molecule type" value="Genomic_DNA"/>
</dbReference>
<gene>
    <name evidence="2" type="ORF">CY34DRAFT_566633</name>
</gene>
<feature type="region of interest" description="Disordered" evidence="1">
    <location>
        <begin position="35"/>
        <end position="54"/>
    </location>
</feature>
<dbReference type="HOGENOM" id="CLU_2211722_0_0_1"/>
<keyword evidence="3" id="KW-1185">Reference proteome</keyword>
<protein>
    <submittedName>
        <fullName evidence="2">Uncharacterized protein</fullName>
    </submittedName>
</protein>
<accession>A0A0D0AMZ2</accession>
<evidence type="ECO:0000313" key="3">
    <source>
        <dbReference type="Proteomes" id="UP000054485"/>
    </source>
</evidence>
<reference evidence="3" key="2">
    <citation type="submission" date="2015-01" db="EMBL/GenBank/DDBJ databases">
        <title>Evolutionary Origins and Diversification of the Mycorrhizal Mutualists.</title>
        <authorList>
            <consortium name="DOE Joint Genome Institute"/>
            <consortium name="Mycorrhizal Genomics Consortium"/>
            <person name="Kohler A."/>
            <person name="Kuo A."/>
            <person name="Nagy L.G."/>
            <person name="Floudas D."/>
            <person name="Copeland A."/>
            <person name="Barry K.W."/>
            <person name="Cichocki N."/>
            <person name="Veneault-Fourrey C."/>
            <person name="LaButti K."/>
            <person name="Lindquist E.A."/>
            <person name="Lipzen A."/>
            <person name="Lundell T."/>
            <person name="Morin E."/>
            <person name="Murat C."/>
            <person name="Riley R."/>
            <person name="Ohm R."/>
            <person name="Sun H."/>
            <person name="Tunlid A."/>
            <person name="Henrissat B."/>
            <person name="Grigoriev I.V."/>
            <person name="Hibbett D.S."/>
            <person name="Martin F."/>
        </authorList>
    </citation>
    <scope>NUCLEOTIDE SEQUENCE [LARGE SCALE GENOMIC DNA]</scope>
    <source>
        <strain evidence="3">UH-Slu-Lm8-n1</strain>
    </source>
</reference>
<dbReference type="OrthoDB" id="10452941at2759"/>
<dbReference type="AlphaFoldDB" id="A0A0D0AMZ2"/>
<dbReference type="Proteomes" id="UP000054485">
    <property type="component" value="Unassembled WGS sequence"/>
</dbReference>
<evidence type="ECO:0000256" key="1">
    <source>
        <dbReference type="SAM" id="MobiDB-lite"/>
    </source>
</evidence>
<evidence type="ECO:0000313" key="2">
    <source>
        <dbReference type="EMBL" id="KIK35587.1"/>
    </source>
</evidence>
<organism evidence="2 3">
    <name type="scientific">Suillus luteus UH-Slu-Lm8-n1</name>
    <dbReference type="NCBI Taxonomy" id="930992"/>
    <lineage>
        <taxon>Eukaryota</taxon>
        <taxon>Fungi</taxon>
        <taxon>Dikarya</taxon>
        <taxon>Basidiomycota</taxon>
        <taxon>Agaricomycotina</taxon>
        <taxon>Agaricomycetes</taxon>
        <taxon>Agaricomycetidae</taxon>
        <taxon>Boletales</taxon>
        <taxon>Suillineae</taxon>
        <taxon>Suillaceae</taxon>
        <taxon>Suillus</taxon>
    </lineage>
</organism>